<comment type="caution">
    <text evidence="1">The sequence shown here is derived from an EMBL/GenBank/DDBJ whole genome shotgun (WGS) entry which is preliminary data.</text>
</comment>
<name>A0A0V0TVB7_9BILA</name>
<organism evidence="1 2">
    <name type="scientific">Trichinella murrelli</name>
    <dbReference type="NCBI Taxonomy" id="144512"/>
    <lineage>
        <taxon>Eukaryota</taxon>
        <taxon>Metazoa</taxon>
        <taxon>Ecdysozoa</taxon>
        <taxon>Nematoda</taxon>
        <taxon>Enoplea</taxon>
        <taxon>Dorylaimia</taxon>
        <taxon>Trichinellida</taxon>
        <taxon>Trichinellidae</taxon>
        <taxon>Trichinella</taxon>
    </lineage>
</organism>
<dbReference type="AlphaFoldDB" id="A0A0V0TVB7"/>
<dbReference type="Proteomes" id="UP000055048">
    <property type="component" value="Unassembled WGS sequence"/>
</dbReference>
<dbReference type="OrthoDB" id="10272430at2759"/>
<gene>
    <name evidence="1" type="ORF">T05_1816</name>
</gene>
<sequence>MRCLERKSLSRADGLINHLWKNKPTVKRELRFRFLNSICVNLASCLCKEYTYYFLQGSFFKFYRRPIFLIKSRNFGRQQTASAHGDGDESKFL</sequence>
<dbReference type="EMBL" id="JYDJ01000134">
    <property type="protein sequence ID" value="KRX42832.1"/>
    <property type="molecule type" value="Genomic_DNA"/>
</dbReference>
<proteinExistence type="predicted"/>
<reference evidence="1 2" key="1">
    <citation type="submission" date="2015-01" db="EMBL/GenBank/DDBJ databases">
        <title>Evolution of Trichinella species and genotypes.</title>
        <authorList>
            <person name="Korhonen P.K."/>
            <person name="Edoardo P."/>
            <person name="Giuseppe L.R."/>
            <person name="Gasser R.B."/>
        </authorList>
    </citation>
    <scope>NUCLEOTIDE SEQUENCE [LARGE SCALE GENOMIC DNA]</scope>
    <source>
        <strain evidence="1">ISS417</strain>
    </source>
</reference>
<evidence type="ECO:0000313" key="1">
    <source>
        <dbReference type="EMBL" id="KRX42832.1"/>
    </source>
</evidence>
<protein>
    <submittedName>
        <fullName evidence="1">Uncharacterized protein</fullName>
    </submittedName>
</protein>
<accession>A0A0V0TVB7</accession>
<evidence type="ECO:0000313" key="2">
    <source>
        <dbReference type="Proteomes" id="UP000055048"/>
    </source>
</evidence>
<keyword evidence="2" id="KW-1185">Reference proteome</keyword>